<evidence type="ECO:0000313" key="3">
    <source>
        <dbReference type="Proteomes" id="UP001209318"/>
    </source>
</evidence>
<reference evidence="2" key="1">
    <citation type="submission" date="2022-10" db="EMBL/GenBank/DDBJ databases">
        <title>Description of Fervidibacillus gen. nov. in the family Fervidibacillaceae fam. nov. with two species, Fervidibacillus albus sp. nov., and Fervidibacillus halotolerans sp. nov., isolated from tidal flat sediments.</title>
        <authorList>
            <person name="Kwon K.K."/>
            <person name="Yang S.-H."/>
        </authorList>
    </citation>
    <scope>NUCLEOTIDE SEQUENCE</scope>
    <source>
        <strain evidence="2">JCM 19140</strain>
    </source>
</reference>
<gene>
    <name evidence="2" type="ORF">OEV98_00720</name>
</gene>
<accession>A0AAE3IRD3</accession>
<protein>
    <recommendedName>
        <fullName evidence="4">Coupling factor for flagellin transcription and translation</fullName>
    </recommendedName>
</protein>
<keyword evidence="1" id="KW-0472">Membrane</keyword>
<feature type="transmembrane region" description="Helical" evidence="1">
    <location>
        <begin position="6"/>
        <end position="24"/>
    </location>
</feature>
<evidence type="ECO:0000256" key="1">
    <source>
        <dbReference type="SAM" id="Phobius"/>
    </source>
</evidence>
<keyword evidence="3" id="KW-1185">Reference proteome</keyword>
<dbReference type="AlphaFoldDB" id="A0AAE3IRD3"/>
<evidence type="ECO:0000313" key="2">
    <source>
        <dbReference type="EMBL" id="MCU9612079.1"/>
    </source>
</evidence>
<organism evidence="2 3">
    <name type="scientific">Perspicuibacillus lycopersici</name>
    <dbReference type="NCBI Taxonomy" id="1325689"/>
    <lineage>
        <taxon>Bacteria</taxon>
        <taxon>Bacillati</taxon>
        <taxon>Bacillota</taxon>
        <taxon>Bacilli</taxon>
        <taxon>Bacillales</taxon>
        <taxon>Bacillaceae</taxon>
        <taxon>Perspicuibacillus</taxon>
    </lineage>
</organism>
<sequence length="236" mass="27408">MLFLVIINILLTVIALLAIITLFMRQNRLMKMEKKYKRITKALEDSIEAFLFQMKEENEQFIANFQKMQHEPHDAMELNKEFKSLATSEAPELKDNEVKLKDLKDILDDHYPQEESSPYKGEQTESNMTLENPFPYEKALNHYQPEFEVAKNNATTLEYPAIEKNTQEITNPIVNDDNSFNKHDKDVNQIKNMLMDGLTIEEIAKAVNKGKTEIELLIRFTPALSTLAKNSMNQNH</sequence>
<dbReference type="RefSeq" id="WP_263071213.1">
    <property type="nucleotide sequence ID" value="NZ_JAOUSF010000001.1"/>
</dbReference>
<evidence type="ECO:0008006" key="4">
    <source>
        <dbReference type="Google" id="ProtNLM"/>
    </source>
</evidence>
<comment type="caution">
    <text evidence="2">The sequence shown here is derived from an EMBL/GenBank/DDBJ whole genome shotgun (WGS) entry which is preliminary data.</text>
</comment>
<keyword evidence="1" id="KW-1133">Transmembrane helix</keyword>
<dbReference type="Proteomes" id="UP001209318">
    <property type="component" value="Unassembled WGS sequence"/>
</dbReference>
<name>A0AAE3IRD3_9BACI</name>
<dbReference type="EMBL" id="JAOUSF010000001">
    <property type="protein sequence ID" value="MCU9612079.1"/>
    <property type="molecule type" value="Genomic_DNA"/>
</dbReference>
<proteinExistence type="predicted"/>
<keyword evidence="1" id="KW-0812">Transmembrane</keyword>